<proteinExistence type="inferred from homology"/>
<reference evidence="13" key="2">
    <citation type="journal article" date="2021" name="PeerJ">
        <title>Extensive microbial diversity within the chicken gut microbiome revealed by metagenomics and culture.</title>
        <authorList>
            <person name="Gilroy R."/>
            <person name="Ravi A."/>
            <person name="Getino M."/>
            <person name="Pursley I."/>
            <person name="Horton D.L."/>
            <person name="Alikhan N.F."/>
            <person name="Baker D."/>
            <person name="Gharbi K."/>
            <person name="Hall N."/>
            <person name="Watson M."/>
            <person name="Adriaenssens E.M."/>
            <person name="Foster-Nyarko E."/>
            <person name="Jarju S."/>
            <person name="Secka A."/>
            <person name="Antonio M."/>
            <person name="Oren A."/>
            <person name="Chaudhuri R.R."/>
            <person name="La Ragione R."/>
            <person name="Hildebrand F."/>
            <person name="Pallen M.J."/>
        </authorList>
    </citation>
    <scope>NUCLEOTIDE SEQUENCE</scope>
    <source>
        <strain evidence="13">17213</strain>
    </source>
</reference>
<dbReference type="InterPro" id="IPR007046">
    <property type="entry name" value="RNA_pol_sigma_54_core-bd"/>
</dbReference>
<keyword evidence="3 10" id="KW-0240">DNA-directed RNA polymerase</keyword>
<comment type="function">
    <text evidence="10">Sigma factors are initiation factors that promote the attachment of RNA polymerase to specific initiation sites and are then released.</text>
</comment>
<evidence type="ECO:0000256" key="5">
    <source>
        <dbReference type="ARBA" id="ARBA00022695"/>
    </source>
</evidence>
<evidence type="ECO:0000256" key="2">
    <source>
        <dbReference type="ARBA" id="ARBA00019942"/>
    </source>
</evidence>
<dbReference type="Proteomes" id="UP000823631">
    <property type="component" value="Unassembled WGS sequence"/>
</dbReference>
<dbReference type="Gene3D" id="1.10.10.60">
    <property type="entry name" value="Homeodomain-like"/>
    <property type="match status" value="1"/>
</dbReference>
<dbReference type="PRINTS" id="PR00045">
    <property type="entry name" value="SIGMA54FCT"/>
</dbReference>
<comment type="similarity">
    <text evidence="1 10">Belongs to the sigma-54 factor family.</text>
</comment>
<dbReference type="GO" id="GO:0006352">
    <property type="term" value="P:DNA-templated transcription initiation"/>
    <property type="evidence" value="ECO:0007669"/>
    <property type="project" value="InterPro"/>
</dbReference>
<dbReference type="InterPro" id="IPR038709">
    <property type="entry name" value="RpoN_core-bd_sf"/>
</dbReference>
<dbReference type="PROSITE" id="PS50044">
    <property type="entry name" value="SIGMA54_3"/>
    <property type="match status" value="1"/>
</dbReference>
<dbReference type="Pfam" id="PF00309">
    <property type="entry name" value="Sigma54_AID"/>
    <property type="match status" value="1"/>
</dbReference>
<dbReference type="Pfam" id="PF04552">
    <property type="entry name" value="Sigma54_DBD"/>
    <property type="match status" value="1"/>
</dbReference>
<feature type="domain" description="RNA polymerase sigma factor 54 DNA-binding" evidence="11">
    <location>
        <begin position="364"/>
        <end position="521"/>
    </location>
</feature>
<reference evidence="13" key="1">
    <citation type="submission" date="2020-10" db="EMBL/GenBank/DDBJ databases">
        <authorList>
            <person name="Gilroy R."/>
        </authorList>
    </citation>
    <scope>NUCLEOTIDE SEQUENCE</scope>
    <source>
        <strain evidence="13">17213</strain>
    </source>
</reference>
<evidence type="ECO:0000313" key="13">
    <source>
        <dbReference type="EMBL" id="MBO8415016.1"/>
    </source>
</evidence>
<keyword evidence="8 10" id="KW-0238">DNA-binding</keyword>
<keyword evidence="5 10" id="KW-0548">Nucleotidyltransferase</keyword>
<evidence type="ECO:0000256" key="8">
    <source>
        <dbReference type="ARBA" id="ARBA00023125"/>
    </source>
</evidence>
<keyword evidence="6 10" id="KW-0805">Transcription regulation</keyword>
<gene>
    <name evidence="13" type="ORF">IAB19_01380</name>
</gene>
<dbReference type="Pfam" id="PF04963">
    <property type="entry name" value="Sigma54_CBD"/>
    <property type="match status" value="1"/>
</dbReference>
<dbReference type="Gene3D" id="1.10.10.1330">
    <property type="entry name" value="RNA polymerase sigma-54 factor, core-binding domain"/>
    <property type="match status" value="1"/>
</dbReference>
<organism evidence="13 14">
    <name type="scientific">Candidatus Avisuccinivibrio stercorigallinarum</name>
    <dbReference type="NCBI Taxonomy" id="2840704"/>
    <lineage>
        <taxon>Bacteria</taxon>
        <taxon>Pseudomonadati</taxon>
        <taxon>Pseudomonadota</taxon>
        <taxon>Gammaproteobacteria</taxon>
        <taxon>Aeromonadales</taxon>
        <taxon>Succinivibrionaceae</taxon>
        <taxon>Succinivibrionaceae incertae sedis</taxon>
        <taxon>Candidatus Avisuccinivibrio</taxon>
    </lineage>
</organism>
<dbReference type="GO" id="GO:0003677">
    <property type="term" value="F:DNA binding"/>
    <property type="evidence" value="ECO:0007669"/>
    <property type="project" value="UniProtKB-KW"/>
</dbReference>
<dbReference type="PIRSF" id="PIRSF000774">
    <property type="entry name" value="RpoN"/>
    <property type="match status" value="1"/>
</dbReference>
<accession>A0A9D9D898</accession>
<keyword evidence="4 10" id="KW-0808">Transferase</keyword>
<sequence length="523" mass="58302">MAGLRNSLQLRTAQSLSLSMTPQLQQAIRMLQLTTLEVRQEIAQMLEQNPLLEEAEDRLNSNVQSLDAMLDAERAAENIYDPFDNDHSASPADISLSNEVYSSEDGSQAHDALSSINQSGELNAQSSAAEQRFDDFNAAQVSRKGIAVDNDRVYEGETSESLHDHLTWQLDCSPLSGMDRAIAEAIIDGIEDSGYLTESLDDICRALKPQWPELTMDAIGTVLKIIQHYDPIGVGSRDVSEYLLIQLSQLPEDTPNLELARRVLSKYLNELVRRDYRALCQHLSIKEENLKEVLELITSLNQRPGQGAVKEKSDFIIPDVLVVKDDNGEYKVITNPNNALPRLRINKQYAALAKSVKNDRDRSYLLSSKQEANYFIKALENRTSTVLTVAQCIMDKQRDFLEKGESAMHPLILSDISREVGLHESTVSRASSGKYIQTPRGTYELKFFFSSHVDTDDGGGASATAVRAIIKDLIARENTRHPLSDAALAEKLQEQGIKVARRTIAKYREALGIASSSQRKRLI</sequence>
<evidence type="ECO:0000259" key="11">
    <source>
        <dbReference type="Pfam" id="PF04552"/>
    </source>
</evidence>
<comment type="caution">
    <text evidence="13">The sequence shown here is derived from an EMBL/GenBank/DDBJ whole genome shotgun (WGS) entry which is preliminary data.</text>
</comment>
<dbReference type="PROSITE" id="PS00718">
    <property type="entry name" value="SIGMA54_2"/>
    <property type="match status" value="1"/>
</dbReference>
<dbReference type="PANTHER" id="PTHR32248:SF4">
    <property type="entry name" value="RNA POLYMERASE SIGMA-54 FACTOR"/>
    <property type="match status" value="1"/>
</dbReference>
<dbReference type="NCBIfam" id="NF004595">
    <property type="entry name" value="PRK05932.1-2"/>
    <property type="match status" value="1"/>
</dbReference>
<dbReference type="InterPro" id="IPR000394">
    <property type="entry name" value="RNA_pol_sigma_54"/>
</dbReference>
<dbReference type="GO" id="GO:0000428">
    <property type="term" value="C:DNA-directed RNA polymerase complex"/>
    <property type="evidence" value="ECO:0007669"/>
    <property type="project" value="UniProtKB-KW"/>
</dbReference>
<protein>
    <recommendedName>
        <fullName evidence="2 10">RNA polymerase sigma-54 factor</fullName>
    </recommendedName>
</protein>
<evidence type="ECO:0000256" key="1">
    <source>
        <dbReference type="ARBA" id="ARBA00008798"/>
    </source>
</evidence>
<dbReference type="NCBIfam" id="NF009118">
    <property type="entry name" value="PRK12469.1"/>
    <property type="match status" value="1"/>
</dbReference>
<evidence type="ECO:0000256" key="6">
    <source>
        <dbReference type="ARBA" id="ARBA00023015"/>
    </source>
</evidence>
<dbReference type="EMBL" id="JADINH010000023">
    <property type="protein sequence ID" value="MBO8415016.1"/>
    <property type="molecule type" value="Genomic_DNA"/>
</dbReference>
<dbReference type="GO" id="GO:0016987">
    <property type="term" value="F:sigma factor activity"/>
    <property type="evidence" value="ECO:0007669"/>
    <property type="project" value="UniProtKB-KW"/>
</dbReference>
<feature type="domain" description="RNA polymerase sigma factor 54 core-binding" evidence="12">
    <location>
        <begin position="158"/>
        <end position="349"/>
    </location>
</feature>
<keyword evidence="7 10" id="KW-0731">Sigma factor</keyword>
<dbReference type="PANTHER" id="PTHR32248">
    <property type="entry name" value="RNA POLYMERASE SIGMA-54 FACTOR"/>
    <property type="match status" value="1"/>
</dbReference>
<evidence type="ECO:0000256" key="3">
    <source>
        <dbReference type="ARBA" id="ARBA00022478"/>
    </source>
</evidence>
<dbReference type="NCBIfam" id="TIGR02395">
    <property type="entry name" value="rpoN_sigma"/>
    <property type="match status" value="1"/>
</dbReference>
<name>A0A9D9D898_9GAMM</name>
<evidence type="ECO:0000256" key="7">
    <source>
        <dbReference type="ARBA" id="ARBA00023082"/>
    </source>
</evidence>
<dbReference type="GO" id="GO:0016779">
    <property type="term" value="F:nucleotidyltransferase activity"/>
    <property type="evidence" value="ECO:0007669"/>
    <property type="project" value="UniProtKB-KW"/>
</dbReference>
<evidence type="ECO:0000313" key="14">
    <source>
        <dbReference type="Proteomes" id="UP000823631"/>
    </source>
</evidence>
<evidence type="ECO:0000256" key="9">
    <source>
        <dbReference type="ARBA" id="ARBA00023163"/>
    </source>
</evidence>
<dbReference type="GO" id="GO:0001216">
    <property type="term" value="F:DNA-binding transcription activator activity"/>
    <property type="evidence" value="ECO:0007669"/>
    <property type="project" value="InterPro"/>
</dbReference>
<keyword evidence="9 10" id="KW-0804">Transcription</keyword>
<evidence type="ECO:0000259" key="12">
    <source>
        <dbReference type="Pfam" id="PF04963"/>
    </source>
</evidence>
<dbReference type="InterPro" id="IPR007634">
    <property type="entry name" value="RNA_pol_sigma_54_DNA-bd"/>
</dbReference>
<evidence type="ECO:0000256" key="10">
    <source>
        <dbReference type="PIRNR" id="PIRNR000774"/>
    </source>
</evidence>
<evidence type="ECO:0000256" key="4">
    <source>
        <dbReference type="ARBA" id="ARBA00022679"/>
    </source>
</evidence>
<dbReference type="AlphaFoldDB" id="A0A9D9D898"/>